<name>A0A0L8HEM2_OCTBM</name>
<gene>
    <name evidence="1" type="ORF">OCBIM_22016522mg</name>
</gene>
<dbReference type="OrthoDB" id="6430388at2759"/>
<reference evidence="1" key="1">
    <citation type="submission" date="2015-07" db="EMBL/GenBank/DDBJ databases">
        <title>MeaNS - Measles Nucleotide Surveillance Program.</title>
        <authorList>
            <person name="Tran T."/>
            <person name="Druce J."/>
        </authorList>
    </citation>
    <scope>NUCLEOTIDE SEQUENCE</scope>
    <source>
        <strain evidence="1">UCB-OBI-ISO-001</strain>
        <tissue evidence="1">Gonad</tissue>
    </source>
</reference>
<evidence type="ECO:0000313" key="1">
    <source>
        <dbReference type="EMBL" id="KOF87637.1"/>
    </source>
</evidence>
<dbReference type="AlphaFoldDB" id="A0A0L8HEM2"/>
<proteinExistence type="predicted"/>
<dbReference type="PANTHER" id="PTHR35158">
    <property type="entry name" value="CDNA SEQUENCE CN725425"/>
    <property type="match status" value="1"/>
</dbReference>
<dbReference type="STRING" id="37653.A0A0L8HEM2"/>
<dbReference type="InterPro" id="IPR027883">
    <property type="entry name" value="Redic1-like"/>
</dbReference>
<protein>
    <submittedName>
        <fullName evidence="1">Uncharacterized protein</fullName>
    </submittedName>
</protein>
<dbReference type="EMBL" id="KQ418364">
    <property type="protein sequence ID" value="KOF87637.1"/>
    <property type="molecule type" value="Genomic_DNA"/>
</dbReference>
<accession>A0A0L8HEM2</accession>
<dbReference type="PANTHER" id="PTHR35158:SF1">
    <property type="entry name" value="CDNA SEQUENCE CN725425"/>
    <property type="match status" value="1"/>
</dbReference>
<sequence length="333" mass="38166">MNWVGGSRHRIGLRTERKVQKEYFEKKRQNRKMNNFRSPNKKHGVSQDLIALHTLNAAYPGFLKEKTNQTKKLIRKVDIDKGKHQVQRFQEIELPHSPIETPSKLSLEDATSWNINPRFMQMSKRNTHSRISTEDDSIRSIREVYNKKGLMPVDYSETDYSYATDHSISETYSSPSTQLSGFAVVPTLCKNELMEPIESSESSFTEGTQHYWENSEFQNTSPRSKYTSPFITTLHQIKMSNKYSHSNGSLSPLSPAQQVSYPVSTIGRPFRPTAQLARTKKEIAINNFTELPHSQLLKSMCPNLRNISFIKEVVKGLSSCKCVVSDAFSVYLF</sequence>
<organism evidence="1">
    <name type="scientific">Octopus bimaculoides</name>
    <name type="common">California two-spotted octopus</name>
    <dbReference type="NCBI Taxonomy" id="37653"/>
    <lineage>
        <taxon>Eukaryota</taxon>
        <taxon>Metazoa</taxon>
        <taxon>Spiralia</taxon>
        <taxon>Lophotrochozoa</taxon>
        <taxon>Mollusca</taxon>
        <taxon>Cephalopoda</taxon>
        <taxon>Coleoidea</taxon>
        <taxon>Octopodiformes</taxon>
        <taxon>Octopoda</taxon>
        <taxon>Incirrata</taxon>
        <taxon>Octopodidae</taxon>
        <taxon>Octopus</taxon>
    </lineage>
</organism>